<comment type="caution">
    <text evidence="2">The sequence shown here is derived from an EMBL/GenBank/DDBJ whole genome shotgun (WGS) entry which is preliminary data.</text>
</comment>
<sequence>MPDLKRMEAAGCVSHHDHTPVSRIPSLPNSFVSNWLSTSRTQRGSKFVPMSDDMRNMQLSLPALSAYSSPFRYPSPLSVFRTKTWKTSASWIVSRNIFSRARQISPEEWSQINQTGPERYQAAIPVNIDTSMALGAWVGDPVAAVPITPPPNPPAQGASSPGVLMSMLLVCWYETEGVSVGPSRQRGLPTWQQVALCLESFN</sequence>
<dbReference type="EMBL" id="JABVXQ010000006">
    <property type="protein sequence ID" value="KAF6104383.1"/>
    <property type="molecule type" value="Genomic_DNA"/>
</dbReference>
<evidence type="ECO:0000313" key="3">
    <source>
        <dbReference type="Proteomes" id="UP000664940"/>
    </source>
</evidence>
<protein>
    <submittedName>
        <fullName evidence="2">Uncharacterized protein</fullName>
    </submittedName>
</protein>
<feature type="region of interest" description="Disordered" evidence="1">
    <location>
        <begin position="1"/>
        <end position="20"/>
    </location>
</feature>
<reference evidence="2 3" key="1">
    <citation type="journal article" date="2020" name="Nature">
        <title>Six reference-quality genomes reveal evolution of bat adaptations.</title>
        <authorList>
            <person name="Jebb D."/>
            <person name="Huang Z."/>
            <person name="Pippel M."/>
            <person name="Hughes G.M."/>
            <person name="Lavrichenko K."/>
            <person name="Devanna P."/>
            <person name="Winkler S."/>
            <person name="Jermiin L.S."/>
            <person name="Skirmuntt E.C."/>
            <person name="Katzourakis A."/>
            <person name="Burkitt-Gray L."/>
            <person name="Ray D.A."/>
            <person name="Sullivan K.A.M."/>
            <person name="Roscito J.G."/>
            <person name="Kirilenko B.M."/>
            <person name="Davalos L.M."/>
            <person name="Corthals A.P."/>
            <person name="Power M.L."/>
            <person name="Jones G."/>
            <person name="Ransome R.D."/>
            <person name="Dechmann D.K.N."/>
            <person name="Locatelli A.G."/>
            <person name="Puechmaille S.J."/>
            <person name="Fedrigo O."/>
            <person name="Jarvis E.D."/>
            <person name="Hiller M."/>
            <person name="Vernes S.C."/>
            <person name="Myers E.W."/>
            <person name="Teeling E.C."/>
        </authorList>
    </citation>
    <scope>NUCLEOTIDE SEQUENCE [LARGE SCALE GENOMIC DNA]</scope>
    <source>
        <strain evidence="2">Bat1K_MPI-CBG_1</strain>
    </source>
</reference>
<dbReference type="Proteomes" id="UP000664940">
    <property type="component" value="Unassembled WGS sequence"/>
</dbReference>
<organism evidence="2 3">
    <name type="scientific">Phyllostomus discolor</name>
    <name type="common">pale spear-nosed bat</name>
    <dbReference type="NCBI Taxonomy" id="89673"/>
    <lineage>
        <taxon>Eukaryota</taxon>
        <taxon>Metazoa</taxon>
        <taxon>Chordata</taxon>
        <taxon>Craniata</taxon>
        <taxon>Vertebrata</taxon>
        <taxon>Euteleostomi</taxon>
        <taxon>Mammalia</taxon>
        <taxon>Eutheria</taxon>
        <taxon>Laurasiatheria</taxon>
        <taxon>Chiroptera</taxon>
        <taxon>Yangochiroptera</taxon>
        <taxon>Phyllostomidae</taxon>
        <taxon>Phyllostominae</taxon>
        <taxon>Phyllostomus</taxon>
    </lineage>
</organism>
<evidence type="ECO:0000256" key="1">
    <source>
        <dbReference type="SAM" id="MobiDB-lite"/>
    </source>
</evidence>
<accession>A0A834A4M2</accession>
<gene>
    <name evidence="2" type="ORF">HJG60_011327</name>
</gene>
<evidence type="ECO:0000313" key="2">
    <source>
        <dbReference type="EMBL" id="KAF6104383.1"/>
    </source>
</evidence>
<proteinExistence type="predicted"/>
<dbReference type="AlphaFoldDB" id="A0A834A4M2"/>
<name>A0A834A4M2_9CHIR</name>